<gene>
    <name evidence="1" type="primary">SVP26_1</name>
    <name evidence="1" type="ORF">LPJ66_010802</name>
</gene>
<keyword evidence="2" id="KW-1185">Reference proteome</keyword>
<evidence type="ECO:0000313" key="2">
    <source>
        <dbReference type="Proteomes" id="UP001150581"/>
    </source>
</evidence>
<reference evidence="1" key="1">
    <citation type="submission" date="2022-07" db="EMBL/GenBank/DDBJ databases">
        <title>Phylogenomic reconstructions and comparative analyses of Kickxellomycotina fungi.</title>
        <authorList>
            <person name="Reynolds N.K."/>
            <person name="Stajich J.E."/>
            <person name="Barry K."/>
            <person name="Grigoriev I.V."/>
            <person name="Crous P."/>
            <person name="Smith M.E."/>
        </authorList>
    </citation>
    <scope>NUCLEOTIDE SEQUENCE</scope>
    <source>
        <strain evidence="1">Benny 63K</strain>
    </source>
</reference>
<dbReference type="EMBL" id="JANBPG010002976">
    <property type="protein sequence ID" value="KAJ1884042.1"/>
    <property type="molecule type" value="Genomic_DNA"/>
</dbReference>
<name>A0ACC1I0Z4_9FUNG</name>
<sequence>MAFVLSALSTIGWTAGLVFGIFSLACGLYVTSEWVEEYPRQARKAIQLSTWAIDALLLLALLDGTSIWRTLATLATNHVYMQNLTNFPLVNLSGPVFLGSCILAVGNHFLWFFYFIKRPGILFGEVCAFMFFCVWLVPLALFVSLTPVDAALPSSKEAGTKRVRQNIFKTMFSKFVRSEEQPQLLHNE</sequence>
<dbReference type="Proteomes" id="UP001150581">
    <property type="component" value="Unassembled WGS sequence"/>
</dbReference>
<proteinExistence type="predicted"/>
<protein>
    <submittedName>
        <fullName evidence="1">Erv26 super protein</fullName>
    </submittedName>
</protein>
<organism evidence="1 2">
    <name type="scientific">Kickxella alabastrina</name>
    <dbReference type="NCBI Taxonomy" id="61397"/>
    <lineage>
        <taxon>Eukaryota</taxon>
        <taxon>Fungi</taxon>
        <taxon>Fungi incertae sedis</taxon>
        <taxon>Zoopagomycota</taxon>
        <taxon>Kickxellomycotina</taxon>
        <taxon>Kickxellomycetes</taxon>
        <taxon>Kickxellales</taxon>
        <taxon>Kickxellaceae</taxon>
        <taxon>Kickxella</taxon>
    </lineage>
</organism>
<evidence type="ECO:0000313" key="1">
    <source>
        <dbReference type="EMBL" id="KAJ1884042.1"/>
    </source>
</evidence>
<accession>A0ACC1I0Z4</accession>
<comment type="caution">
    <text evidence="1">The sequence shown here is derived from an EMBL/GenBank/DDBJ whole genome shotgun (WGS) entry which is preliminary data.</text>
</comment>